<evidence type="ECO:0000313" key="3">
    <source>
        <dbReference type="Proteomes" id="UP001152024"/>
    </source>
</evidence>
<protein>
    <submittedName>
        <fullName evidence="2">Uncharacterized protein</fullName>
    </submittedName>
</protein>
<dbReference type="EMBL" id="JAOQBH010000011">
    <property type="protein sequence ID" value="KAJ4129038.1"/>
    <property type="molecule type" value="Genomic_DNA"/>
</dbReference>
<feature type="region of interest" description="Disordered" evidence="1">
    <location>
        <begin position="1"/>
        <end position="20"/>
    </location>
</feature>
<proteinExistence type="predicted"/>
<sequence>MSSQQNIEEPLTVDPSSSGFHESEVVDCMRGAELRTHSSKHIKTRLDELWGKDGWIPPFQHKLTGKRLTVDSLSYQDVRALLYISNLAAGAGIVCASLYEPRGLIYGCLCKVNGVPKWTDHVAKRAKTRAKNLWKGGLPRVSFVTHPRVPHSEPTSEQASAIPSSDVIDPVSDDGEILFVETFDDRSEDDDLCDGSINEQSHTTPLDHHQDVSNINHTPLIPSRPVRQSTASNMFSDIPGARVQLKNGRSLPDEDVKDLIRHFGRSAV</sequence>
<feature type="region of interest" description="Disordered" evidence="1">
    <location>
        <begin position="145"/>
        <end position="166"/>
    </location>
</feature>
<evidence type="ECO:0000313" key="2">
    <source>
        <dbReference type="EMBL" id="KAJ4129038.1"/>
    </source>
</evidence>
<dbReference type="Proteomes" id="UP001152024">
    <property type="component" value="Unassembled WGS sequence"/>
</dbReference>
<gene>
    <name evidence="2" type="ORF">NW768_007567</name>
</gene>
<reference evidence="2" key="1">
    <citation type="submission" date="2022-09" db="EMBL/GenBank/DDBJ databases">
        <title>Fusarium specimens isolated from Avocado Roots.</title>
        <authorList>
            <person name="Stajich J."/>
            <person name="Roper C."/>
            <person name="Heimlech-Rivalta G."/>
        </authorList>
    </citation>
    <scope>NUCLEOTIDE SEQUENCE</scope>
    <source>
        <strain evidence="2">CF00095</strain>
    </source>
</reference>
<organism evidence="2 3">
    <name type="scientific">Fusarium equiseti</name>
    <name type="common">Fusarium scirpi</name>
    <dbReference type="NCBI Taxonomy" id="61235"/>
    <lineage>
        <taxon>Eukaryota</taxon>
        <taxon>Fungi</taxon>
        <taxon>Dikarya</taxon>
        <taxon>Ascomycota</taxon>
        <taxon>Pezizomycotina</taxon>
        <taxon>Sordariomycetes</taxon>
        <taxon>Hypocreomycetidae</taxon>
        <taxon>Hypocreales</taxon>
        <taxon>Nectriaceae</taxon>
        <taxon>Fusarium</taxon>
        <taxon>Fusarium incarnatum-equiseti species complex</taxon>
    </lineage>
</organism>
<name>A0ABQ8R863_FUSEQ</name>
<feature type="region of interest" description="Disordered" evidence="1">
    <location>
        <begin position="193"/>
        <end position="225"/>
    </location>
</feature>
<accession>A0ABQ8R863</accession>
<evidence type="ECO:0000256" key="1">
    <source>
        <dbReference type="SAM" id="MobiDB-lite"/>
    </source>
</evidence>
<comment type="caution">
    <text evidence="2">The sequence shown here is derived from an EMBL/GenBank/DDBJ whole genome shotgun (WGS) entry which is preliminary data.</text>
</comment>
<keyword evidence="3" id="KW-1185">Reference proteome</keyword>